<dbReference type="AlphaFoldDB" id="A0A5N6PK82"/>
<feature type="region of interest" description="Disordered" evidence="1">
    <location>
        <begin position="57"/>
        <end position="77"/>
    </location>
</feature>
<organism evidence="2 3">
    <name type="scientific">Mikania micrantha</name>
    <name type="common">bitter vine</name>
    <dbReference type="NCBI Taxonomy" id="192012"/>
    <lineage>
        <taxon>Eukaryota</taxon>
        <taxon>Viridiplantae</taxon>
        <taxon>Streptophyta</taxon>
        <taxon>Embryophyta</taxon>
        <taxon>Tracheophyta</taxon>
        <taxon>Spermatophyta</taxon>
        <taxon>Magnoliopsida</taxon>
        <taxon>eudicotyledons</taxon>
        <taxon>Gunneridae</taxon>
        <taxon>Pentapetalae</taxon>
        <taxon>asterids</taxon>
        <taxon>campanulids</taxon>
        <taxon>Asterales</taxon>
        <taxon>Asteraceae</taxon>
        <taxon>Asteroideae</taxon>
        <taxon>Heliantheae alliance</taxon>
        <taxon>Eupatorieae</taxon>
        <taxon>Mikania</taxon>
    </lineage>
</organism>
<proteinExistence type="predicted"/>
<keyword evidence="3" id="KW-1185">Reference proteome</keyword>
<protein>
    <submittedName>
        <fullName evidence="2">Uncharacterized protein</fullName>
    </submittedName>
</protein>
<feature type="compositionally biased region" description="Basic and acidic residues" evidence="1">
    <location>
        <begin position="61"/>
        <end position="77"/>
    </location>
</feature>
<feature type="region of interest" description="Disordered" evidence="1">
    <location>
        <begin position="1"/>
        <end position="20"/>
    </location>
</feature>
<dbReference type="EMBL" id="SZYD01000004">
    <property type="protein sequence ID" value="KAD6454902.1"/>
    <property type="molecule type" value="Genomic_DNA"/>
</dbReference>
<gene>
    <name evidence="2" type="ORF">E3N88_09608</name>
</gene>
<name>A0A5N6PK82_9ASTR</name>
<sequence>MAVAAETGQKTFCPRQKPLNSSNKTLIRQLFTDDRNPAVAAATAAPGTTVLGTICSSNRLPGEDISDHPMSEMNLDH</sequence>
<evidence type="ECO:0000313" key="2">
    <source>
        <dbReference type="EMBL" id="KAD6454902.1"/>
    </source>
</evidence>
<dbReference type="Proteomes" id="UP000326396">
    <property type="component" value="Linkage Group LG12"/>
</dbReference>
<comment type="caution">
    <text evidence="2">The sequence shown here is derived from an EMBL/GenBank/DDBJ whole genome shotgun (WGS) entry which is preliminary data.</text>
</comment>
<evidence type="ECO:0000313" key="3">
    <source>
        <dbReference type="Proteomes" id="UP000326396"/>
    </source>
</evidence>
<reference evidence="2 3" key="1">
    <citation type="submission" date="2019-05" db="EMBL/GenBank/DDBJ databases">
        <title>Mikania micrantha, genome provides insights into the molecular mechanism of rapid growth.</title>
        <authorList>
            <person name="Liu B."/>
        </authorList>
    </citation>
    <scope>NUCLEOTIDE SEQUENCE [LARGE SCALE GENOMIC DNA]</scope>
    <source>
        <strain evidence="2">NLD-2019</strain>
        <tissue evidence="2">Leaf</tissue>
    </source>
</reference>
<accession>A0A5N6PK82</accession>
<evidence type="ECO:0000256" key="1">
    <source>
        <dbReference type="SAM" id="MobiDB-lite"/>
    </source>
</evidence>